<dbReference type="AlphaFoldDB" id="A0A1C5ALC8"/>
<dbReference type="EMBL" id="FMCX01000012">
    <property type="protein sequence ID" value="SCF45804.1"/>
    <property type="molecule type" value="Genomic_DNA"/>
</dbReference>
<keyword evidence="1" id="KW-0732">Signal</keyword>
<dbReference type="STRING" id="262898.GA0070564_11232"/>
<keyword evidence="3" id="KW-1185">Reference proteome</keyword>
<feature type="chain" id="PRO_5008711292" description="Glycosyl hydrolase family 76" evidence="1">
    <location>
        <begin position="31"/>
        <end position="478"/>
    </location>
</feature>
<sequence length="478" mass="52362">MRLRRSLALVATAGVTLLATLTAPATPAAAAGSAVVPIVMSNFSSTHPNDAGSVRLRAILRNTNQFALTTWYNETKNYDAQIGAYLTFGGTAEDNIRPPAAQAFGLAVSLKLGVYQTGNNSNPSPSATEAKTKTVRLISSLAYRHLVNTSGGWGNAWQSAHWAAFAGFAGWLMWDDLSTTDREYVRKMVEYEANRFNSYTVPYYRSATGAFLTPGDTKAEENAWNAQVLQVATAMMPTHPNYGTWMRKSAELMISATARPSDVTSTTVVNGRTLADWLDGSNTNADGTMTNHDRVHPDYMEAISLNLHAGLTSSLAGKGTPRAALFNAGVVYDALVDLNFVVGQNPYAADPRLTRTNAAPGGTIYRDGSSDIYYPNGNDWGTQRRMQFATMDVFADAFGIDALASQKGAYWEQYHAQKVLDMQNRFTDRRTYLGAYNDVGSEDTYPGREEWVSHHAGWAYLARWIKYQNAFSISDQAY</sequence>
<evidence type="ECO:0000313" key="3">
    <source>
        <dbReference type="Proteomes" id="UP000199504"/>
    </source>
</evidence>
<accession>A0A1C5ALC8</accession>
<name>A0A1C5ALC8_9ACTN</name>
<dbReference type="Proteomes" id="UP000199504">
    <property type="component" value="Unassembled WGS sequence"/>
</dbReference>
<proteinExistence type="predicted"/>
<feature type="signal peptide" evidence="1">
    <location>
        <begin position="1"/>
        <end position="30"/>
    </location>
</feature>
<gene>
    <name evidence="2" type="ORF">GA0070564_11232</name>
</gene>
<evidence type="ECO:0008006" key="4">
    <source>
        <dbReference type="Google" id="ProtNLM"/>
    </source>
</evidence>
<protein>
    <recommendedName>
        <fullName evidence="4">Glycosyl hydrolase family 76</fullName>
    </recommendedName>
</protein>
<organism evidence="2 3">
    <name type="scientific">Micromonospora mirobrigensis</name>
    <dbReference type="NCBI Taxonomy" id="262898"/>
    <lineage>
        <taxon>Bacteria</taxon>
        <taxon>Bacillati</taxon>
        <taxon>Actinomycetota</taxon>
        <taxon>Actinomycetes</taxon>
        <taxon>Micromonosporales</taxon>
        <taxon>Micromonosporaceae</taxon>
        <taxon>Micromonospora</taxon>
    </lineage>
</organism>
<evidence type="ECO:0000256" key="1">
    <source>
        <dbReference type="SAM" id="SignalP"/>
    </source>
</evidence>
<evidence type="ECO:0000313" key="2">
    <source>
        <dbReference type="EMBL" id="SCF45804.1"/>
    </source>
</evidence>
<dbReference type="OrthoDB" id="1099523at2"/>
<dbReference type="RefSeq" id="WP_091615328.1">
    <property type="nucleotide sequence ID" value="NZ_FMCX01000012.1"/>
</dbReference>
<reference evidence="3" key="1">
    <citation type="submission" date="2016-06" db="EMBL/GenBank/DDBJ databases">
        <authorList>
            <person name="Varghese N."/>
            <person name="Submissions Spin"/>
        </authorList>
    </citation>
    <scope>NUCLEOTIDE SEQUENCE [LARGE SCALE GENOMIC DNA]</scope>
    <source>
        <strain evidence="3">DSM 44830</strain>
    </source>
</reference>